<dbReference type="RefSeq" id="WP_111456764.1">
    <property type="nucleotide sequence ID" value="NZ_QFYP01000001.1"/>
</dbReference>
<dbReference type="InterPro" id="IPR015947">
    <property type="entry name" value="PUA-like_sf"/>
</dbReference>
<organism evidence="2 3">
    <name type="scientific">Phenylobacterium hankyongense</name>
    <dbReference type="NCBI Taxonomy" id="1813876"/>
    <lineage>
        <taxon>Bacteria</taxon>
        <taxon>Pseudomonadati</taxon>
        <taxon>Pseudomonadota</taxon>
        <taxon>Alphaproteobacteria</taxon>
        <taxon>Caulobacterales</taxon>
        <taxon>Caulobacteraceae</taxon>
        <taxon>Phenylobacterium</taxon>
    </lineage>
</organism>
<dbReference type="PANTHER" id="PTHR46732">
    <property type="entry name" value="ATP-DEPENDENT PROTEASE LA (LON) DOMAIN PROTEIN"/>
    <property type="match status" value="1"/>
</dbReference>
<dbReference type="AlphaFoldDB" id="A0A328AZ60"/>
<dbReference type="SUPFAM" id="SSF88697">
    <property type="entry name" value="PUA domain-like"/>
    <property type="match status" value="1"/>
</dbReference>
<comment type="caution">
    <text evidence="2">The sequence shown here is derived from an EMBL/GenBank/DDBJ whole genome shotgun (WGS) entry which is preliminary data.</text>
</comment>
<evidence type="ECO:0000313" key="3">
    <source>
        <dbReference type="Proteomes" id="UP000249842"/>
    </source>
</evidence>
<keyword evidence="3" id="KW-1185">Reference proteome</keyword>
<evidence type="ECO:0000259" key="1">
    <source>
        <dbReference type="PROSITE" id="PS51787"/>
    </source>
</evidence>
<evidence type="ECO:0000313" key="2">
    <source>
        <dbReference type="EMBL" id="RAK59471.1"/>
    </source>
</evidence>
<dbReference type="Gene3D" id="2.30.130.40">
    <property type="entry name" value="LON domain-like"/>
    <property type="match status" value="1"/>
</dbReference>
<dbReference type="SMART" id="SM00464">
    <property type="entry name" value="LON"/>
    <property type="match status" value="1"/>
</dbReference>
<protein>
    <submittedName>
        <fullName evidence="2">Peptidase S16</fullName>
    </submittedName>
</protein>
<sequence>MPGYRRAADLPQVIPVFPLDGALLLPGGELPLQIFEPRYLNMVDDVMAGDRVIGMIQTRAGGERVRPPLAHVGCAGRITSYAETSDGRYLITLTGVCRFEAGEELAIQTPYRQLKARYDRFEGDLDRDEEAKAAESTRGRFAKALKRYLNRRELDIDWETANTAPLEALVNSLAMGLPFEPAEKQALLEAPDLTGRFDALTTLLEIDSMEDGDDEGHSLQ</sequence>
<gene>
    <name evidence="2" type="ORF">DJ021_06465</name>
</gene>
<dbReference type="InterPro" id="IPR003111">
    <property type="entry name" value="Lon_prtase_N"/>
</dbReference>
<dbReference type="Pfam" id="PF02190">
    <property type="entry name" value="LON_substr_bdg"/>
    <property type="match status" value="1"/>
</dbReference>
<name>A0A328AZ60_9CAUL</name>
<dbReference type="Proteomes" id="UP000249842">
    <property type="component" value="Unassembled WGS sequence"/>
</dbReference>
<feature type="domain" description="Lon N-terminal" evidence="1">
    <location>
        <begin position="14"/>
        <end position="208"/>
    </location>
</feature>
<reference evidence="3" key="1">
    <citation type="submission" date="2018-05" db="EMBL/GenBank/DDBJ databases">
        <authorList>
            <person name="Li X."/>
        </authorList>
    </citation>
    <scope>NUCLEOTIDE SEQUENCE [LARGE SCALE GENOMIC DNA]</scope>
    <source>
        <strain evidence="3">HKS-05</strain>
    </source>
</reference>
<dbReference type="PANTHER" id="PTHR46732:SF8">
    <property type="entry name" value="ATP-DEPENDENT PROTEASE LA (LON) DOMAIN PROTEIN"/>
    <property type="match status" value="1"/>
</dbReference>
<dbReference type="EMBL" id="QFYP01000001">
    <property type="protein sequence ID" value="RAK59471.1"/>
    <property type="molecule type" value="Genomic_DNA"/>
</dbReference>
<accession>A0A328AZ60</accession>
<proteinExistence type="predicted"/>
<dbReference type="InterPro" id="IPR046336">
    <property type="entry name" value="Lon_prtase_N_sf"/>
</dbReference>
<dbReference type="OrthoDB" id="9806457at2"/>
<dbReference type="PROSITE" id="PS51787">
    <property type="entry name" value="LON_N"/>
    <property type="match status" value="1"/>
</dbReference>